<reference evidence="2 3" key="1">
    <citation type="submission" date="2024-04" db="EMBL/GenBank/DDBJ databases">
        <title>Novel species of the genus Ideonella isolated from streams.</title>
        <authorList>
            <person name="Lu H."/>
        </authorList>
    </citation>
    <scope>NUCLEOTIDE SEQUENCE [LARGE SCALE GENOMIC DNA]</scope>
    <source>
        <strain evidence="2 3">DXS29W</strain>
    </source>
</reference>
<evidence type="ECO:0000259" key="1">
    <source>
        <dbReference type="Pfam" id="PF12395"/>
    </source>
</evidence>
<evidence type="ECO:0000313" key="3">
    <source>
        <dbReference type="Proteomes" id="UP001371218"/>
    </source>
</evidence>
<protein>
    <submittedName>
        <fullName evidence="2">DUF3658 domain-containing protein</fullName>
    </submittedName>
</protein>
<dbReference type="EMBL" id="JBBUTG010000047">
    <property type="protein sequence ID" value="MEK8034992.1"/>
    <property type="molecule type" value="Genomic_DNA"/>
</dbReference>
<dbReference type="Pfam" id="PF12395">
    <property type="entry name" value="DUF3658"/>
    <property type="match status" value="1"/>
</dbReference>
<gene>
    <name evidence="2" type="ORF">AACH06_29605</name>
</gene>
<name>A0ABU9BYC2_9BURK</name>
<accession>A0ABU9BYC2</accession>
<feature type="domain" description="DUF3658" evidence="1">
    <location>
        <begin position="23"/>
        <end position="93"/>
    </location>
</feature>
<evidence type="ECO:0000313" key="2">
    <source>
        <dbReference type="EMBL" id="MEK8034992.1"/>
    </source>
</evidence>
<comment type="caution">
    <text evidence="2">The sequence shown here is derived from an EMBL/GenBank/DDBJ whole genome shotgun (WGS) entry which is preliminary data.</text>
</comment>
<dbReference type="RefSeq" id="WP_341429427.1">
    <property type="nucleotide sequence ID" value="NZ_JBBUTG010000047.1"/>
</dbReference>
<organism evidence="2 3">
    <name type="scientific">Ideonella lacteola</name>
    <dbReference type="NCBI Taxonomy" id="2984193"/>
    <lineage>
        <taxon>Bacteria</taxon>
        <taxon>Pseudomonadati</taxon>
        <taxon>Pseudomonadota</taxon>
        <taxon>Betaproteobacteria</taxon>
        <taxon>Burkholderiales</taxon>
        <taxon>Sphaerotilaceae</taxon>
        <taxon>Ideonella</taxon>
    </lineage>
</organism>
<sequence>MQIDEDPQGEEPTPDEIALIRSVSPEDEAWVDQLLLRICTPQWRKVAMVVAKASREFDARFEELPYVYLPLRLGALAERGVVEARGRIFFMRHSEVRLVQGEANGAA</sequence>
<dbReference type="Proteomes" id="UP001371218">
    <property type="component" value="Unassembled WGS sequence"/>
</dbReference>
<proteinExistence type="predicted"/>
<keyword evidence="3" id="KW-1185">Reference proteome</keyword>
<dbReference type="InterPro" id="IPR022123">
    <property type="entry name" value="DUF3658"/>
</dbReference>